<dbReference type="EMBL" id="SJPI01000001">
    <property type="protein sequence ID" value="TWT52386.1"/>
    <property type="molecule type" value="Genomic_DNA"/>
</dbReference>
<evidence type="ECO:0000313" key="2">
    <source>
        <dbReference type="EMBL" id="TWT52386.1"/>
    </source>
</evidence>
<sequence>MNSLFLRIGSLGEIHVASAPVALPRGRRVIARSGRGVELGEVVGPCRNDRFGKPTVQVLRPTTEEDELLIRRLERHKRRAVEACRDALVAAGSPAVLLDIDQLFDGGTLVMHFLGDSDENAEAITRSVATEYEGVVQSRHFAKLLSEGCGPGCGTAAGGGCGGGCATCSTACSIKKVSQ</sequence>
<organism evidence="2 3">
    <name type="scientific">Rubripirellula amarantea</name>
    <dbReference type="NCBI Taxonomy" id="2527999"/>
    <lineage>
        <taxon>Bacteria</taxon>
        <taxon>Pseudomonadati</taxon>
        <taxon>Planctomycetota</taxon>
        <taxon>Planctomycetia</taxon>
        <taxon>Pirellulales</taxon>
        <taxon>Pirellulaceae</taxon>
        <taxon>Rubripirellula</taxon>
    </lineage>
</organism>
<keyword evidence="3" id="KW-1185">Reference proteome</keyword>
<proteinExistence type="predicted"/>
<dbReference type="AlphaFoldDB" id="A0A5C5WNI1"/>
<dbReference type="InterPro" id="IPR007557">
    <property type="entry name" value="PSP1_C"/>
</dbReference>
<comment type="caution">
    <text evidence="2">The sequence shown here is derived from an EMBL/GenBank/DDBJ whole genome shotgun (WGS) entry which is preliminary data.</text>
</comment>
<dbReference type="Proteomes" id="UP000316598">
    <property type="component" value="Unassembled WGS sequence"/>
</dbReference>
<evidence type="ECO:0000259" key="1">
    <source>
        <dbReference type="PROSITE" id="PS51411"/>
    </source>
</evidence>
<name>A0A5C5WNI1_9BACT</name>
<feature type="domain" description="PSP1 C-terminal" evidence="1">
    <location>
        <begin position="56"/>
        <end position="141"/>
    </location>
</feature>
<evidence type="ECO:0000313" key="3">
    <source>
        <dbReference type="Proteomes" id="UP000316598"/>
    </source>
</evidence>
<protein>
    <recommendedName>
        <fullName evidence="1">PSP1 C-terminal domain-containing protein</fullName>
    </recommendedName>
</protein>
<dbReference type="PROSITE" id="PS51411">
    <property type="entry name" value="PSP1_C"/>
    <property type="match status" value="1"/>
</dbReference>
<dbReference type="OrthoDB" id="287205at2"/>
<dbReference type="RefSeq" id="WP_146512770.1">
    <property type="nucleotide sequence ID" value="NZ_SJPI01000001.1"/>
</dbReference>
<reference evidence="2 3" key="1">
    <citation type="submission" date="2019-02" db="EMBL/GenBank/DDBJ databases">
        <title>Deep-cultivation of Planctomycetes and their phenomic and genomic characterization uncovers novel biology.</title>
        <authorList>
            <person name="Wiegand S."/>
            <person name="Jogler M."/>
            <person name="Boedeker C."/>
            <person name="Pinto D."/>
            <person name="Vollmers J."/>
            <person name="Rivas-Marin E."/>
            <person name="Kohn T."/>
            <person name="Peeters S.H."/>
            <person name="Heuer A."/>
            <person name="Rast P."/>
            <person name="Oberbeckmann S."/>
            <person name="Bunk B."/>
            <person name="Jeske O."/>
            <person name="Meyerdierks A."/>
            <person name="Storesund J.E."/>
            <person name="Kallscheuer N."/>
            <person name="Luecker S."/>
            <person name="Lage O.M."/>
            <person name="Pohl T."/>
            <person name="Merkel B.J."/>
            <person name="Hornburger P."/>
            <person name="Mueller R.-W."/>
            <person name="Bruemmer F."/>
            <person name="Labrenz M."/>
            <person name="Spormann A.M."/>
            <person name="Op Den Camp H."/>
            <person name="Overmann J."/>
            <person name="Amann R."/>
            <person name="Jetten M.S.M."/>
            <person name="Mascher T."/>
            <person name="Medema M.H."/>
            <person name="Devos D.P."/>
            <person name="Kaster A.-K."/>
            <person name="Ovreas L."/>
            <person name="Rohde M."/>
            <person name="Galperin M.Y."/>
            <person name="Jogler C."/>
        </authorList>
    </citation>
    <scope>NUCLEOTIDE SEQUENCE [LARGE SCALE GENOMIC DNA]</scope>
    <source>
        <strain evidence="2 3">Pla22</strain>
    </source>
</reference>
<accession>A0A5C5WNI1</accession>
<gene>
    <name evidence="2" type="ORF">Pla22_00100</name>
</gene>